<dbReference type="Proteomes" id="UP000242317">
    <property type="component" value="Unassembled WGS sequence"/>
</dbReference>
<sequence>MSLNPKKAFKHATFHRIELLASRACGCFQCLKIYSPDVIEQWSDQGKTAQCPYCGANSVIGDASKFPINDKFLMTMQQSYMH</sequence>
<keyword evidence="2" id="KW-1185">Reference proteome</keyword>
<proteinExistence type="predicted"/>
<accession>A0A1G6GN97</accession>
<evidence type="ECO:0008006" key="3">
    <source>
        <dbReference type="Google" id="ProtNLM"/>
    </source>
</evidence>
<dbReference type="OrthoDB" id="9800296at2"/>
<dbReference type="RefSeq" id="WP_092614698.1">
    <property type="nucleotide sequence ID" value="NZ_FMYK01000001.1"/>
</dbReference>
<dbReference type="EMBL" id="FMYK01000001">
    <property type="protein sequence ID" value="SDB83467.1"/>
    <property type="molecule type" value="Genomic_DNA"/>
</dbReference>
<dbReference type="AlphaFoldDB" id="A0A1G6GN97"/>
<organism evidence="1 2">
    <name type="scientific">Acinetobacter marinus</name>
    <dbReference type="NCBI Taxonomy" id="281375"/>
    <lineage>
        <taxon>Bacteria</taxon>
        <taxon>Pseudomonadati</taxon>
        <taxon>Pseudomonadota</taxon>
        <taxon>Gammaproteobacteria</taxon>
        <taxon>Moraxellales</taxon>
        <taxon>Moraxellaceae</taxon>
        <taxon>Acinetobacter</taxon>
    </lineage>
</organism>
<name>A0A1G6GN97_9GAMM</name>
<gene>
    <name evidence="1" type="ORF">SAMN05421749_101198</name>
</gene>
<evidence type="ECO:0000313" key="2">
    <source>
        <dbReference type="Proteomes" id="UP000242317"/>
    </source>
</evidence>
<evidence type="ECO:0000313" key="1">
    <source>
        <dbReference type="EMBL" id="SDB83467.1"/>
    </source>
</evidence>
<reference evidence="2" key="1">
    <citation type="submission" date="2016-09" db="EMBL/GenBank/DDBJ databases">
        <authorList>
            <person name="Varghese N."/>
            <person name="Submissions S."/>
        </authorList>
    </citation>
    <scope>NUCLEOTIDE SEQUENCE [LARGE SCALE GENOMIC DNA]</scope>
    <source>
        <strain evidence="2">ANC 3699</strain>
    </source>
</reference>
<protein>
    <recommendedName>
        <fullName evidence="3">Cytoplasmic protein</fullName>
    </recommendedName>
</protein>